<dbReference type="GO" id="GO:0070069">
    <property type="term" value="C:cytochrome complex"/>
    <property type="evidence" value="ECO:0007669"/>
    <property type="project" value="TreeGrafter"/>
</dbReference>
<organism evidence="8">
    <name type="scientific">Chitinibacter mangrovi</name>
    <dbReference type="NCBI Taxonomy" id="3153927"/>
    <lineage>
        <taxon>Bacteria</taxon>
        <taxon>Pseudomonadati</taxon>
        <taxon>Pseudomonadota</taxon>
        <taxon>Betaproteobacteria</taxon>
        <taxon>Neisseriales</taxon>
        <taxon>Chitinibacteraceae</taxon>
        <taxon>Chitinibacter</taxon>
    </lineage>
</organism>
<evidence type="ECO:0000256" key="2">
    <source>
        <dbReference type="ARBA" id="ARBA00007543"/>
    </source>
</evidence>
<keyword evidence="5 7" id="KW-1133">Transmembrane helix</keyword>
<accession>A0AAU7F7Y3</accession>
<evidence type="ECO:0000256" key="7">
    <source>
        <dbReference type="SAM" id="Phobius"/>
    </source>
</evidence>
<dbReference type="EMBL" id="CP157355">
    <property type="protein sequence ID" value="XBM00815.1"/>
    <property type="molecule type" value="Genomic_DNA"/>
</dbReference>
<dbReference type="GO" id="GO:0005886">
    <property type="term" value="C:plasma membrane"/>
    <property type="evidence" value="ECO:0007669"/>
    <property type="project" value="UniProtKB-SubCell"/>
</dbReference>
<dbReference type="RefSeq" id="WP_348945144.1">
    <property type="nucleotide sequence ID" value="NZ_CP157355.1"/>
</dbReference>
<gene>
    <name evidence="8" type="ORF">ABHF33_00585</name>
</gene>
<feature type="transmembrane region" description="Helical" evidence="7">
    <location>
        <begin position="226"/>
        <end position="249"/>
    </location>
</feature>
<evidence type="ECO:0000313" key="8">
    <source>
        <dbReference type="EMBL" id="XBM00815.1"/>
    </source>
</evidence>
<dbReference type="KEGG" id="cmav:ABHF33_00585"/>
<keyword evidence="3" id="KW-1003">Cell membrane</keyword>
<comment type="subcellular location">
    <subcellularLocation>
        <location evidence="1">Cell membrane</location>
        <topology evidence="1">Multi-pass membrane protein</topology>
    </subcellularLocation>
</comment>
<evidence type="ECO:0000256" key="6">
    <source>
        <dbReference type="ARBA" id="ARBA00023136"/>
    </source>
</evidence>
<feature type="transmembrane region" description="Helical" evidence="7">
    <location>
        <begin position="120"/>
        <end position="139"/>
    </location>
</feature>
<feature type="transmembrane region" description="Helical" evidence="7">
    <location>
        <begin position="66"/>
        <end position="99"/>
    </location>
</feature>
<keyword evidence="4 7" id="KW-0812">Transmembrane</keyword>
<dbReference type="GO" id="GO:0019646">
    <property type="term" value="P:aerobic electron transport chain"/>
    <property type="evidence" value="ECO:0007669"/>
    <property type="project" value="TreeGrafter"/>
</dbReference>
<feature type="transmembrane region" description="Helical" evidence="7">
    <location>
        <begin position="196"/>
        <end position="214"/>
    </location>
</feature>
<dbReference type="InterPro" id="IPR003317">
    <property type="entry name" value="Cyt-d_oxidase_su2"/>
</dbReference>
<name>A0AAU7F7Y3_9NEIS</name>
<reference evidence="8" key="1">
    <citation type="submission" date="2024-05" db="EMBL/GenBank/DDBJ databases">
        <authorList>
            <person name="Yang L."/>
            <person name="Pan L."/>
        </authorList>
    </citation>
    <scope>NUCLEOTIDE SEQUENCE</scope>
    <source>
        <strain evidence="8">FCG-7</strain>
    </source>
</reference>
<keyword evidence="6 7" id="KW-0472">Membrane</keyword>
<protein>
    <submittedName>
        <fullName evidence="8">Cytochrome d ubiquinol oxidase subunit II</fullName>
    </submittedName>
</protein>
<feature type="transmembrane region" description="Helical" evidence="7">
    <location>
        <begin position="7"/>
        <end position="29"/>
    </location>
</feature>
<proteinExistence type="inferred from homology"/>
<dbReference type="AlphaFoldDB" id="A0AAU7F7Y3"/>
<feature type="transmembrane region" description="Helical" evidence="7">
    <location>
        <begin position="151"/>
        <end position="176"/>
    </location>
</feature>
<comment type="similarity">
    <text evidence="2">Belongs to the cytochrome ubiquinol oxidase subunit 2 family.</text>
</comment>
<dbReference type="GO" id="GO:0009055">
    <property type="term" value="F:electron transfer activity"/>
    <property type="evidence" value="ECO:0007669"/>
    <property type="project" value="TreeGrafter"/>
</dbReference>
<evidence type="ECO:0000256" key="1">
    <source>
        <dbReference type="ARBA" id="ARBA00004651"/>
    </source>
</evidence>
<evidence type="ECO:0000256" key="3">
    <source>
        <dbReference type="ARBA" id="ARBA00022475"/>
    </source>
</evidence>
<feature type="transmembrane region" description="Helical" evidence="7">
    <location>
        <begin position="306"/>
        <end position="326"/>
    </location>
</feature>
<dbReference type="GO" id="GO:0016682">
    <property type="term" value="F:oxidoreductase activity, acting on diphenols and related substances as donors, oxygen as acceptor"/>
    <property type="evidence" value="ECO:0007669"/>
    <property type="project" value="TreeGrafter"/>
</dbReference>
<evidence type="ECO:0000256" key="4">
    <source>
        <dbReference type="ARBA" id="ARBA00022692"/>
    </source>
</evidence>
<feature type="transmembrane region" description="Helical" evidence="7">
    <location>
        <begin position="261"/>
        <end position="286"/>
    </location>
</feature>
<evidence type="ECO:0000256" key="5">
    <source>
        <dbReference type="ARBA" id="ARBA00022989"/>
    </source>
</evidence>
<sequence>MLTTIDLAYWLPVIFAALMVISMFAYVILDGYDLGVGILLELESNTHEKDKMIAAIGPFWDANETWLVLGVGLLLVAFPMAHGVILTALYLPVALMLLGLILRGVAFDFRVKAQAHHQPLWNRLFFVGSLLATVSQGVMLGRYLTGFAPGWGAWGFALLVGASLVAAYALIGASWLIMKSTGALQQRAVVWAQRSVWFAALAAVLVSIATPWVSPRVFDLWFSLPNVFLLAPVPIMSAALFGVIAYSLPKLAQRQRNGNDNFCWIPFAATVSIVLLSFFGLVYSIFPHLVIDQLTIWQAASSTEALQIMFFGAALVLPTIIGYTIYSYRVFWGKAGELSYQ</sequence>
<dbReference type="PANTHER" id="PTHR43141">
    <property type="entry name" value="CYTOCHROME BD2 SUBUNIT II"/>
    <property type="match status" value="1"/>
</dbReference>
<dbReference type="Pfam" id="PF02322">
    <property type="entry name" value="Cyt_bd_oxida_II"/>
    <property type="match status" value="1"/>
</dbReference>
<dbReference type="PANTHER" id="PTHR43141:SF2">
    <property type="entry name" value="BLR3729 PROTEIN"/>
    <property type="match status" value="1"/>
</dbReference>